<organism evidence="3 4">
    <name type="scientific">Colocasia esculenta</name>
    <name type="common">Wild taro</name>
    <name type="synonym">Arum esculentum</name>
    <dbReference type="NCBI Taxonomy" id="4460"/>
    <lineage>
        <taxon>Eukaryota</taxon>
        <taxon>Viridiplantae</taxon>
        <taxon>Streptophyta</taxon>
        <taxon>Embryophyta</taxon>
        <taxon>Tracheophyta</taxon>
        <taxon>Spermatophyta</taxon>
        <taxon>Magnoliopsida</taxon>
        <taxon>Liliopsida</taxon>
        <taxon>Araceae</taxon>
        <taxon>Aroideae</taxon>
        <taxon>Colocasieae</taxon>
        <taxon>Colocasia</taxon>
    </lineage>
</organism>
<comment type="caution">
    <text evidence="3">The sequence shown here is derived from an EMBL/GenBank/DDBJ whole genome shotgun (WGS) entry which is preliminary data.</text>
</comment>
<dbReference type="Proteomes" id="UP000652761">
    <property type="component" value="Unassembled WGS sequence"/>
</dbReference>
<feature type="region of interest" description="Disordered" evidence="2">
    <location>
        <begin position="56"/>
        <end position="82"/>
    </location>
</feature>
<dbReference type="PANTHER" id="PTHR33083:SF116">
    <property type="entry name" value="OS04G0413900 PROTEIN"/>
    <property type="match status" value="1"/>
</dbReference>
<evidence type="ECO:0000313" key="3">
    <source>
        <dbReference type="EMBL" id="MQL80712.1"/>
    </source>
</evidence>
<feature type="region of interest" description="Disordered" evidence="2">
    <location>
        <begin position="1"/>
        <end position="21"/>
    </location>
</feature>
<dbReference type="GO" id="GO:0010150">
    <property type="term" value="P:leaf senescence"/>
    <property type="evidence" value="ECO:0007669"/>
    <property type="project" value="UniProtKB-ARBA"/>
</dbReference>
<feature type="compositionally biased region" description="Low complexity" evidence="2">
    <location>
        <begin position="70"/>
        <end position="82"/>
    </location>
</feature>
<feature type="region of interest" description="Disordered" evidence="2">
    <location>
        <begin position="99"/>
        <end position="126"/>
    </location>
</feature>
<accession>A0A843U5V4</accession>
<evidence type="ECO:0000256" key="2">
    <source>
        <dbReference type="SAM" id="MobiDB-lite"/>
    </source>
</evidence>
<evidence type="ECO:0000256" key="1">
    <source>
        <dbReference type="ARBA" id="ARBA00034773"/>
    </source>
</evidence>
<name>A0A843U5V4_COLES</name>
<comment type="similarity">
    <text evidence="1">Belongs to the senescence regulator S40 family.</text>
</comment>
<keyword evidence="4" id="KW-1185">Reference proteome</keyword>
<feature type="compositionally biased region" description="Acidic residues" evidence="2">
    <location>
        <begin position="169"/>
        <end position="178"/>
    </location>
</feature>
<dbReference type="PANTHER" id="PTHR33083">
    <property type="entry name" value="EXPRESSED PROTEIN"/>
    <property type="match status" value="1"/>
</dbReference>
<dbReference type="InterPro" id="IPR007608">
    <property type="entry name" value="Senescence_reg_S40"/>
</dbReference>
<evidence type="ECO:0008006" key="5">
    <source>
        <dbReference type="Google" id="ProtNLM"/>
    </source>
</evidence>
<gene>
    <name evidence="3" type="ORF">Taro_013162</name>
</gene>
<protein>
    <recommendedName>
        <fullName evidence="5">Senescence regulator</fullName>
    </recommendedName>
</protein>
<dbReference type="OrthoDB" id="684536at2759"/>
<reference evidence="3" key="1">
    <citation type="submission" date="2017-07" db="EMBL/GenBank/DDBJ databases">
        <title>Taro Niue Genome Assembly and Annotation.</title>
        <authorList>
            <person name="Atibalentja N."/>
            <person name="Keating K."/>
            <person name="Fields C.J."/>
        </authorList>
    </citation>
    <scope>NUCLEOTIDE SEQUENCE</scope>
    <source>
        <strain evidence="3">Niue_2</strain>
        <tissue evidence="3">Leaf</tissue>
    </source>
</reference>
<dbReference type="EMBL" id="NMUH01000521">
    <property type="protein sequence ID" value="MQL80712.1"/>
    <property type="molecule type" value="Genomic_DNA"/>
</dbReference>
<proteinExistence type="inferred from homology"/>
<feature type="region of interest" description="Disordered" evidence="2">
    <location>
        <begin position="154"/>
        <end position="178"/>
    </location>
</feature>
<sequence>MDTFSHRRSPPADRFLGLFSSPPGDLTTAAAAASDGPGVELREDEVFWWGAELSPQSPSAAANHRGRAVPLRSPSSPGSFRSLSEKSIGILSALPEREAGKPGFLRRNHSTSPAWHAAASPSPPSSARMIPAIPKPRHAGYSSVQHQSAPLDVPVVSGRRRGGSPVTEPDSDDYDDDEMLPPHEIVARKGAPATTSSVLEGVGRTLKGRDLRRVRNAVWRQTGFLDCN</sequence>
<dbReference type="Pfam" id="PF04520">
    <property type="entry name" value="Senescence_reg"/>
    <property type="match status" value="1"/>
</dbReference>
<evidence type="ECO:0000313" key="4">
    <source>
        <dbReference type="Proteomes" id="UP000652761"/>
    </source>
</evidence>
<feature type="compositionally biased region" description="Low complexity" evidence="2">
    <location>
        <begin position="110"/>
        <end position="126"/>
    </location>
</feature>
<dbReference type="AlphaFoldDB" id="A0A843U5V4"/>